<proteinExistence type="predicted"/>
<organism evidence="6">
    <name type="scientific">Spodoptera frugiperda</name>
    <name type="common">Fall armyworm</name>
    <dbReference type="NCBI Taxonomy" id="7108"/>
    <lineage>
        <taxon>Eukaryota</taxon>
        <taxon>Metazoa</taxon>
        <taxon>Ecdysozoa</taxon>
        <taxon>Arthropoda</taxon>
        <taxon>Hexapoda</taxon>
        <taxon>Insecta</taxon>
        <taxon>Pterygota</taxon>
        <taxon>Neoptera</taxon>
        <taxon>Endopterygota</taxon>
        <taxon>Lepidoptera</taxon>
        <taxon>Glossata</taxon>
        <taxon>Ditrysia</taxon>
        <taxon>Noctuoidea</taxon>
        <taxon>Noctuidae</taxon>
        <taxon>Amphipyrinae</taxon>
        <taxon>Spodoptera</taxon>
    </lineage>
</organism>
<evidence type="ECO:0000256" key="4">
    <source>
        <dbReference type="ARBA" id="ARBA00023157"/>
    </source>
</evidence>
<keyword evidence="1" id="KW-0645">Protease</keyword>
<gene>
    <name evidence="6" type="ORF">SFRICE_023813</name>
</gene>
<dbReference type="Gene3D" id="2.40.10.10">
    <property type="entry name" value="Trypsin-like serine proteases"/>
    <property type="match status" value="1"/>
</dbReference>
<dbReference type="EMBL" id="ODYU01011282">
    <property type="protein sequence ID" value="SOQ56920.1"/>
    <property type="molecule type" value="Genomic_DNA"/>
</dbReference>
<dbReference type="InterPro" id="IPR001254">
    <property type="entry name" value="Trypsin_dom"/>
</dbReference>
<dbReference type="SMART" id="SM00020">
    <property type="entry name" value="Tryp_SPc"/>
    <property type="match status" value="1"/>
</dbReference>
<protein>
    <submittedName>
        <fullName evidence="6">SFRICE_023813</fullName>
    </submittedName>
</protein>
<evidence type="ECO:0000256" key="2">
    <source>
        <dbReference type="ARBA" id="ARBA00022801"/>
    </source>
</evidence>
<evidence type="ECO:0000313" key="6">
    <source>
        <dbReference type="EMBL" id="SOQ56920.1"/>
    </source>
</evidence>
<evidence type="ECO:0000256" key="1">
    <source>
        <dbReference type="ARBA" id="ARBA00022670"/>
    </source>
</evidence>
<dbReference type="SUPFAM" id="SSF50494">
    <property type="entry name" value="Trypsin-like serine proteases"/>
    <property type="match status" value="1"/>
</dbReference>
<dbReference type="PROSITE" id="PS50240">
    <property type="entry name" value="TRYPSIN_DOM"/>
    <property type="match status" value="1"/>
</dbReference>
<name>A0A2H1WV34_SPOFR</name>
<dbReference type="InterPro" id="IPR050430">
    <property type="entry name" value="Peptidase_S1"/>
</dbReference>
<dbReference type="InterPro" id="IPR043504">
    <property type="entry name" value="Peptidase_S1_PA_chymotrypsin"/>
</dbReference>
<evidence type="ECO:0000259" key="5">
    <source>
        <dbReference type="PROSITE" id="PS50240"/>
    </source>
</evidence>
<dbReference type="Pfam" id="PF00089">
    <property type="entry name" value="Trypsin"/>
    <property type="match status" value="1"/>
</dbReference>
<feature type="domain" description="Peptidase S1" evidence="5">
    <location>
        <begin position="260"/>
        <end position="498"/>
    </location>
</feature>
<sequence>MLLVPTCIRVALMCVLWQRLEMQSDAIVAVILNEDNGYICDNFRTTGALYVMRVLSLLIVLAIGLDGTVTAEDTKDVPIEVLNLTVYDIPNKLIELFNGDQNKSRIKDLKEKLNHINHYVIDHNLIGEVLNNVTSETNLNETNFYQALMDADHFSYLTANESKNVILKLKEKMTRDDILKIVAEKASREKLMKSARRMMEDPIPQHNDEEMMNDVVDKLIAETPFDNHKTKENKSVYWDPQKELEAKQSYLQNKRSGRRIYRGERTNIRNFPFMASVHLMGRFWCGAVIYWQDLCITSASCLQLLHNNRFFRENPRILQVRIGSNHSRIGGEMVDVLEVYFHPGYNPRTLKSNLAVIRLRRHIRFTKHAVTKYIAIDNHIHAPPPTAAVLLLGWGVTKISQKLSYEPIFLQKKVLPVYPNAFCKEVYGDKFIPENMFCAGTLTTGEGACDHDAGGPAILDGRLVGVISFGPTVCGFADAPTVFTTVGAFTDWIETINETMHEYYTGPARTTTTTKSPLNQFLATYRLAQGRPQTSYVPAITSAPESGEVTDAPPAIDLLRQRHNTAREQTVPVTHHALRERDDSDGGWSIDLTL</sequence>
<dbReference type="GO" id="GO:0004252">
    <property type="term" value="F:serine-type endopeptidase activity"/>
    <property type="evidence" value="ECO:0007669"/>
    <property type="project" value="InterPro"/>
</dbReference>
<dbReference type="PANTHER" id="PTHR24276">
    <property type="entry name" value="POLYSERASE-RELATED"/>
    <property type="match status" value="1"/>
</dbReference>
<dbReference type="AlphaFoldDB" id="A0A2H1WV34"/>
<accession>A0A2H1WV34</accession>
<dbReference type="CDD" id="cd00190">
    <property type="entry name" value="Tryp_SPc"/>
    <property type="match status" value="1"/>
</dbReference>
<dbReference type="GO" id="GO:0006508">
    <property type="term" value="P:proteolysis"/>
    <property type="evidence" value="ECO:0007669"/>
    <property type="project" value="UniProtKB-KW"/>
</dbReference>
<keyword evidence="4" id="KW-1015">Disulfide bond</keyword>
<dbReference type="PANTHER" id="PTHR24276:SF91">
    <property type="entry name" value="AT26814P-RELATED"/>
    <property type="match status" value="1"/>
</dbReference>
<dbReference type="InterPro" id="IPR009003">
    <property type="entry name" value="Peptidase_S1_PA"/>
</dbReference>
<evidence type="ECO:0000256" key="3">
    <source>
        <dbReference type="ARBA" id="ARBA00022825"/>
    </source>
</evidence>
<reference evidence="6" key="1">
    <citation type="submission" date="2016-07" db="EMBL/GenBank/DDBJ databases">
        <authorList>
            <person name="Bretaudeau A."/>
        </authorList>
    </citation>
    <scope>NUCLEOTIDE SEQUENCE</scope>
    <source>
        <strain evidence="6">Rice</strain>
        <tissue evidence="6">Whole body</tissue>
    </source>
</reference>
<keyword evidence="2" id="KW-0378">Hydrolase</keyword>
<keyword evidence="3" id="KW-0720">Serine protease</keyword>